<keyword evidence="1 3" id="KW-0238">DNA-binding</keyword>
<sequence>MSNFDDLKRRQISETIQKKIPIPIENIGTRLKDIRESMGMTQKQLAKRINISQPVVSKIEENAATSSLINVERYARIFGIDFQGVFTSEKAMEEIIKGQAEKKAKQILDRTFSNMAMEKQAPQEDAYKFQLNQLIEELSANPSSKLWED</sequence>
<name>A0A833L053_UNCSA</name>
<dbReference type="EMBL" id="WPAF01000026">
    <property type="protein sequence ID" value="KAF0133435.1"/>
    <property type="molecule type" value="Genomic_DNA"/>
</dbReference>
<dbReference type="CDD" id="cd00093">
    <property type="entry name" value="HTH_XRE"/>
    <property type="match status" value="1"/>
</dbReference>
<comment type="caution">
    <text evidence="3">The sequence shown here is derived from an EMBL/GenBank/DDBJ whole genome shotgun (WGS) entry which is preliminary data.</text>
</comment>
<dbReference type="Proteomes" id="UP000488506">
    <property type="component" value="Unassembled WGS sequence"/>
</dbReference>
<dbReference type="InterPro" id="IPR001387">
    <property type="entry name" value="Cro/C1-type_HTH"/>
</dbReference>
<evidence type="ECO:0000313" key="3">
    <source>
        <dbReference type="EMBL" id="KAF0133435.1"/>
    </source>
</evidence>
<dbReference type="Gene3D" id="1.10.260.40">
    <property type="entry name" value="lambda repressor-like DNA-binding domains"/>
    <property type="match status" value="1"/>
</dbReference>
<dbReference type="GO" id="GO:0003677">
    <property type="term" value="F:DNA binding"/>
    <property type="evidence" value="ECO:0007669"/>
    <property type="project" value="UniProtKB-KW"/>
</dbReference>
<dbReference type="GO" id="GO:0003700">
    <property type="term" value="F:DNA-binding transcription factor activity"/>
    <property type="evidence" value="ECO:0007669"/>
    <property type="project" value="TreeGrafter"/>
</dbReference>
<dbReference type="AlphaFoldDB" id="A0A833L053"/>
<organism evidence="3 4">
    <name type="scientific">Candidatus Saganbacteria bacterium</name>
    <dbReference type="NCBI Taxonomy" id="2575572"/>
    <lineage>
        <taxon>Bacteria</taxon>
        <taxon>Bacillati</taxon>
        <taxon>Saganbacteria</taxon>
    </lineage>
</organism>
<evidence type="ECO:0000313" key="4">
    <source>
        <dbReference type="Proteomes" id="UP000488506"/>
    </source>
</evidence>
<dbReference type="InterPro" id="IPR050807">
    <property type="entry name" value="TransReg_Diox_bact_type"/>
</dbReference>
<dbReference type="PANTHER" id="PTHR46797">
    <property type="entry name" value="HTH-TYPE TRANSCRIPTIONAL REGULATOR"/>
    <property type="match status" value="1"/>
</dbReference>
<dbReference type="InterPro" id="IPR010982">
    <property type="entry name" value="Lambda_DNA-bd_dom_sf"/>
</dbReference>
<protein>
    <submittedName>
        <fullName evidence="3">DNA-binding protein</fullName>
    </submittedName>
</protein>
<evidence type="ECO:0000256" key="1">
    <source>
        <dbReference type="ARBA" id="ARBA00023125"/>
    </source>
</evidence>
<dbReference type="SMART" id="SM00530">
    <property type="entry name" value="HTH_XRE"/>
    <property type="match status" value="1"/>
</dbReference>
<dbReference type="GO" id="GO:0005829">
    <property type="term" value="C:cytosol"/>
    <property type="evidence" value="ECO:0007669"/>
    <property type="project" value="TreeGrafter"/>
</dbReference>
<evidence type="ECO:0000259" key="2">
    <source>
        <dbReference type="PROSITE" id="PS50943"/>
    </source>
</evidence>
<proteinExistence type="predicted"/>
<reference evidence="3 4" key="1">
    <citation type="submission" date="2019-12" db="EMBL/GenBank/DDBJ databases">
        <authorList>
            <person name="Wolfe R."/>
            <person name="Danczak R."/>
            <person name="Wilkins M."/>
        </authorList>
    </citation>
    <scope>NUCLEOTIDE SEQUENCE [LARGE SCALE GENOMIC DNA]</scope>
    <source>
        <strain evidence="3">X2_MaxBin.013</strain>
    </source>
</reference>
<dbReference type="PANTHER" id="PTHR46797:SF1">
    <property type="entry name" value="METHYLPHOSPHONATE SYNTHASE"/>
    <property type="match status" value="1"/>
</dbReference>
<accession>A0A833L053</accession>
<dbReference type="Pfam" id="PF01381">
    <property type="entry name" value="HTH_3"/>
    <property type="match status" value="1"/>
</dbReference>
<dbReference type="PROSITE" id="PS50943">
    <property type="entry name" value="HTH_CROC1"/>
    <property type="match status" value="1"/>
</dbReference>
<gene>
    <name evidence="3" type="ORF">FD145_1298</name>
</gene>
<dbReference type="SUPFAM" id="SSF47413">
    <property type="entry name" value="lambda repressor-like DNA-binding domains"/>
    <property type="match status" value="1"/>
</dbReference>
<feature type="domain" description="HTH cro/C1-type" evidence="2">
    <location>
        <begin position="31"/>
        <end position="85"/>
    </location>
</feature>